<proteinExistence type="predicted"/>
<organism evidence="1 2">
    <name type="scientific">Ralstonia mojiangensis</name>
    <dbReference type="NCBI Taxonomy" id="2953895"/>
    <lineage>
        <taxon>Bacteria</taxon>
        <taxon>Pseudomonadati</taxon>
        <taxon>Pseudomonadota</taxon>
        <taxon>Betaproteobacteria</taxon>
        <taxon>Burkholderiales</taxon>
        <taxon>Burkholderiaceae</taxon>
        <taxon>Ralstonia</taxon>
    </lineage>
</organism>
<dbReference type="EMBL" id="JAOCQJ010000005">
    <property type="protein sequence ID" value="MCT7318465.1"/>
    <property type="molecule type" value="Genomic_DNA"/>
</dbReference>
<gene>
    <name evidence="1" type="ORF">N5I87_20795</name>
</gene>
<evidence type="ECO:0000313" key="2">
    <source>
        <dbReference type="Proteomes" id="UP001164374"/>
    </source>
</evidence>
<name>A0AAE3I6N8_9RALS</name>
<evidence type="ECO:0000313" key="1">
    <source>
        <dbReference type="EMBL" id="MCT7318465.1"/>
    </source>
</evidence>
<reference evidence="1" key="1">
    <citation type="journal article" date="2023" name="Front. Microbiol.">
        <title>Ralstonia chuxiongensis sp. nov., Ralstonia mojiangensis sp. nov., and Ralstonia soli sp. nov., isolated from tobacco fields, are three novel species in the family Burkholderiaceae.</title>
        <authorList>
            <person name="Lu C.H."/>
            <person name="Zhang Y.Y."/>
            <person name="Jiang N."/>
            <person name="Chen W."/>
            <person name="Shao X."/>
            <person name="Zhao Z.M."/>
            <person name="Lu W.L."/>
            <person name="Hu X."/>
            <person name="Xi Y.X."/>
            <person name="Zou S.Y."/>
            <person name="Wei Q.J."/>
            <person name="Lin Z.L."/>
            <person name="Gong L."/>
            <person name="Gai X.T."/>
            <person name="Zhang L.Q."/>
            <person name="Li J.Y."/>
            <person name="Jin Y."/>
            <person name="Xia Z.Y."/>
        </authorList>
    </citation>
    <scope>NUCLEOTIDE SEQUENCE</scope>
    <source>
        <strain evidence="1">22TCCZM01-4</strain>
    </source>
</reference>
<accession>A0AAE3I6N8</accession>
<reference evidence="1" key="2">
    <citation type="submission" date="2023-02" db="EMBL/GenBank/DDBJ databases">
        <authorList>
            <person name="Lu C.-H."/>
        </authorList>
    </citation>
    <scope>NUCLEOTIDE SEQUENCE</scope>
    <source>
        <strain evidence="1">22TCCZM01-4</strain>
    </source>
</reference>
<dbReference type="RefSeq" id="WP_260772579.1">
    <property type="nucleotide sequence ID" value="NZ_JAOCQH010000003.1"/>
</dbReference>
<protein>
    <submittedName>
        <fullName evidence="1">Uncharacterized protein</fullName>
    </submittedName>
</protein>
<dbReference type="Proteomes" id="UP001164374">
    <property type="component" value="Unassembled WGS sequence"/>
</dbReference>
<sequence length="99" mass="11464">MSDDWNLAVSDHYGEFEAAWHNLRTFYDEWFSTLAVSVTTQADWHELLDELGAYGLSYEVRDETRAADERYALFDSISPPGAAAMQERQVIFVRRMHEG</sequence>
<dbReference type="AlphaFoldDB" id="A0AAE3I6N8"/>
<comment type="caution">
    <text evidence="1">The sequence shown here is derived from an EMBL/GenBank/DDBJ whole genome shotgun (WGS) entry which is preliminary data.</text>
</comment>